<feature type="compositionally biased region" description="Basic residues" evidence="1">
    <location>
        <begin position="71"/>
        <end position="91"/>
    </location>
</feature>
<organism evidence="3 4">
    <name type="scientific">Zymoseptoria brevis</name>
    <dbReference type="NCBI Taxonomy" id="1047168"/>
    <lineage>
        <taxon>Eukaryota</taxon>
        <taxon>Fungi</taxon>
        <taxon>Dikarya</taxon>
        <taxon>Ascomycota</taxon>
        <taxon>Pezizomycotina</taxon>
        <taxon>Dothideomycetes</taxon>
        <taxon>Dothideomycetidae</taxon>
        <taxon>Mycosphaerellales</taxon>
        <taxon>Mycosphaerellaceae</taxon>
        <taxon>Zymoseptoria</taxon>
    </lineage>
</organism>
<feature type="domain" description="2EXR" evidence="2">
    <location>
        <begin position="99"/>
        <end position="209"/>
    </location>
</feature>
<accession>A0A0F4GDG7</accession>
<feature type="region of interest" description="Disordered" evidence="1">
    <location>
        <begin position="35"/>
        <end position="100"/>
    </location>
</feature>
<evidence type="ECO:0000313" key="3">
    <source>
        <dbReference type="EMBL" id="KJX95458.1"/>
    </source>
</evidence>
<protein>
    <recommendedName>
        <fullName evidence="2">2EXR domain-containing protein</fullName>
    </recommendedName>
</protein>
<dbReference type="Pfam" id="PF20150">
    <property type="entry name" value="2EXR"/>
    <property type="match status" value="1"/>
</dbReference>
<dbReference type="AlphaFoldDB" id="A0A0F4GDG7"/>
<sequence>MADSTKTTRSSKRKRTQVSYSADEYFDALDMDSNEAAAEVAGGDKLSPDDVDQAADDGDDRPEDGEFTRNGKGKAPPKKKVKKAPQSKKRKPKDEKPFRFMDLPPELRDEIYDLCLTEPGGLVLVSKRKDFRKTIVRGIITTETGKAYRGKYRREKPHRRWGYYQPPAMVRGKVKNYGSNISPDQKLVPNLLAVNKQIREEASSVLYKQNIMLEDTIALFNFMTTIGDYNRQLVSTLIIKGWGQGKSCCFPFGIYVADFHR</sequence>
<comment type="caution">
    <text evidence="3">The sequence shown here is derived from an EMBL/GenBank/DDBJ whole genome shotgun (WGS) entry which is preliminary data.</text>
</comment>
<keyword evidence="4" id="KW-1185">Reference proteome</keyword>
<feature type="compositionally biased region" description="Acidic residues" evidence="1">
    <location>
        <begin position="49"/>
        <end position="63"/>
    </location>
</feature>
<dbReference type="Proteomes" id="UP000033647">
    <property type="component" value="Unassembled WGS sequence"/>
</dbReference>
<evidence type="ECO:0000313" key="4">
    <source>
        <dbReference type="Proteomes" id="UP000033647"/>
    </source>
</evidence>
<dbReference type="InterPro" id="IPR045518">
    <property type="entry name" value="2EXR"/>
</dbReference>
<gene>
    <name evidence="3" type="ORF">TI39_contig4112g00007</name>
</gene>
<reference evidence="3 4" key="1">
    <citation type="submission" date="2015-03" db="EMBL/GenBank/DDBJ databases">
        <title>RNA-seq based gene annotation and comparative genomics of four Zymoseptoria species reveal species-specific pathogenicity related genes and transposable element activity.</title>
        <authorList>
            <person name="Grandaubert J."/>
            <person name="Bhattacharyya A."/>
            <person name="Stukenbrock E.H."/>
        </authorList>
    </citation>
    <scope>NUCLEOTIDE SEQUENCE [LARGE SCALE GENOMIC DNA]</scope>
    <source>
        <strain evidence="3 4">Zb18110</strain>
    </source>
</reference>
<feature type="region of interest" description="Disordered" evidence="1">
    <location>
        <begin position="1"/>
        <end position="23"/>
    </location>
</feature>
<dbReference type="InterPro" id="IPR038883">
    <property type="entry name" value="AN11006-like"/>
</dbReference>
<proteinExistence type="predicted"/>
<dbReference type="PANTHER" id="PTHR42085">
    <property type="entry name" value="F-BOX DOMAIN-CONTAINING PROTEIN"/>
    <property type="match status" value="1"/>
</dbReference>
<name>A0A0F4GDG7_9PEZI</name>
<dbReference type="PANTHER" id="PTHR42085:SF8">
    <property type="entry name" value="F-BOX DOMAIN-CONTAINING PROTEIN"/>
    <property type="match status" value="1"/>
</dbReference>
<evidence type="ECO:0000259" key="2">
    <source>
        <dbReference type="Pfam" id="PF20150"/>
    </source>
</evidence>
<evidence type="ECO:0000256" key="1">
    <source>
        <dbReference type="SAM" id="MobiDB-lite"/>
    </source>
</evidence>
<dbReference type="OrthoDB" id="5397846at2759"/>
<dbReference type="EMBL" id="LAFY01004072">
    <property type="protein sequence ID" value="KJX95458.1"/>
    <property type="molecule type" value="Genomic_DNA"/>
</dbReference>
<dbReference type="STRING" id="1047168.A0A0F4GDG7"/>